<comment type="subcellular location">
    <subcellularLocation>
        <location evidence="1">Cell membrane</location>
        <topology evidence="1">Multi-pass membrane protein</topology>
    </subcellularLocation>
</comment>
<keyword evidence="5 6" id="KW-0472">Membrane</keyword>
<dbReference type="Proteomes" id="UP000053462">
    <property type="component" value="Unassembled WGS sequence"/>
</dbReference>
<dbReference type="InterPro" id="IPR025383">
    <property type="entry name" value="MrpA_C/MbhD"/>
</dbReference>
<evidence type="ECO:0000256" key="3">
    <source>
        <dbReference type="ARBA" id="ARBA00022692"/>
    </source>
</evidence>
<accession>A0A124EB39</accession>
<sequence length="80" mass="8488">MIELAALALLGCLGLAYLVVTERDLLRAILYTGLFGGLVILAAYTLMAPDIVLAYVAISVALSTGLMVFLVSKTTREEVV</sequence>
<evidence type="ECO:0000313" key="9">
    <source>
        <dbReference type="Proteomes" id="UP000053462"/>
    </source>
</evidence>
<keyword evidence="4 6" id="KW-1133">Transmembrane helix</keyword>
<organism evidence="8 9">
    <name type="scientific">Thermococcus celericrescens</name>
    <dbReference type="NCBI Taxonomy" id="227598"/>
    <lineage>
        <taxon>Archaea</taxon>
        <taxon>Methanobacteriati</taxon>
        <taxon>Methanobacteriota</taxon>
        <taxon>Thermococci</taxon>
        <taxon>Thermococcales</taxon>
        <taxon>Thermococcaceae</taxon>
        <taxon>Thermococcus</taxon>
    </lineage>
</organism>
<dbReference type="RefSeq" id="WP_058939506.1">
    <property type="nucleotide sequence ID" value="NZ_LLYW01000035.1"/>
</dbReference>
<evidence type="ECO:0000313" key="8">
    <source>
        <dbReference type="EMBL" id="KUH32425.1"/>
    </source>
</evidence>
<name>A0A124EB39_9EURY</name>
<feature type="domain" description="MrpA C-terminal/MbhD" evidence="7">
    <location>
        <begin position="12"/>
        <end position="75"/>
    </location>
</feature>
<feature type="transmembrane region" description="Helical" evidence="6">
    <location>
        <begin position="53"/>
        <end position="72"/>
    </location>
</feature>
<protein>
    <submittedName>
        <fullName evidence="8">Membrane bound complex 1 subunit E</fullName>
    </submittedName>
</protein>
<feature type="transmembrane region" description="Helical" evidence="6">
    <location>
        <begin position="28"/>
        <end position="46"/>
    </location>
</feature>
<dbReference type="OrthoDB" id="98852at2157"/>
<dbReference type="AlphaFoldDB" id="A0A124EB39"/>
<reference evidence="8 9" key="1">
    <citation type="submission" date="2015-10" db="EMBL/GenBank/DDBJ databases">
        <title>Draft genome sequence of Thermococcus celericrescens strain DSM 17994.</title>
        <authorList>
            <person name="Hong S.-J."/>
            <person name="Park C.-E."/>
            <person name="Shin J.-H."/>
        </authorList>
    </citation>
    <scope>NUCLEOTIDE SEQUENCE [LARGE SCALE GENOMIC DNA]</scope>
    <source>
        <strain evidence="8 9">DSM 17994</strain>
    </source>
</reference>
<evidence type="ECO:0000259" key="7">
    <source>
        <dbReference type="Pfam" id="PF13244"/>
    </source>
</evidence>
<evidence type="ECO:0000256" key="5">
    <source>
        <dbReference type="ARBA" id="ARBA00023136"/>
    </source>
</evidence>
<keyword evidence="2" id="KW-1003">Cell membrane</keyword>
<keyword evidence="9" id="KW-1185">Reference proteome</keyword>
<dbReference type="EMBL" id="LLYW01000035">
    <property type="protein sequence ID" value="KUH32425.1"/>
    <property type="molecule type" value="Genomic_DNA"/>
</dbReference>
<evidence type="ECO:0000256" key="4">
    <source>
        <dbReference type="ARBA" id="ARBA00022989"/>
    </source>
</evidence>
<dbReference type="GeneID" id="41608850"/>
<keyword evidence="3 6" id="KW-0812">Transmembrane</keyword>
<dbReference type="STRING" id="227598.APY94_10095"/>
<evidence type="ECO:0000256" key="1">
    <source>
        <dbReference type="ARBA" id="ARBA00004651"/>
    </source>
</evidence>
<evidence type="ECO:0000256" key="6">
    <source>
        <dbReference type="SAM" id="Phobius"/>
    </source>
</evidence>
<evidence type="ECO:0000256" key="2">
    <source>
        <dbReference type="ARBA" id="ARBA00022475"/>
    </source>
</evidence>
<dbReference type="Pfam" id="PF13244">
    <property type="entry name" value="MbhD"/>
    <property type="match status" value="1"/>
</dbReference>
<gene>
    <name evidence="8" type="ORF">APY94_10095</name>
</gene>
<proteinExistence type="predicted"/>
<dbReference type="GO" id="GO:0005886">
    <property type="term" value="C:plasma membrane"/>
    <property type="evidence" value="ECO:0007669"/>
    <property type="project" value="UniProtKB-SubCell"/>
</dbReference>
<comment type="caution">
    <text evidence="8">The sequence shown here is derived from an EMBL/GenBank/DDBJ whole genome shotgun (WGS) entry which is preliminary data.</text>
</comment>